<feature type="signal peptide" evidence="1">
    <location>
        <begin position="1"/>
        <end position="21"/>
    </location>
</feature>
<keyword evidence="1" id="KW-0732">Signal</keyword>
<dbReference type="EMBL" id="KT247329">
    <property type="protein sequence ID" value="ALL41418.1"/>
    <property type="molecule type" value="mRNA"/>
</dbReference>
<name>A0A0S1MKL1_PHAPC</name>
<sequence length="64" mass="6757">MYSFASLAAFTLVSVPSTGSANESKTTKASPSILPCIRPITSYCPPDLACITILIRAIPEILTL</sequence>
<reference evidence="2" key="1">
    <citation type="submission" date="2015-07" db="EMBL/GenBank/DDBJ databases">
        <title>Elucidating the P. pachyrhizi secretome and potential effectors.</title>
        <authorList>
            <person name="de Carvalho M.C.C.G."/>
            <person name="Nascimento L.C."/>
            <person name="Darben L.M."/>
            <person name="Polizel-Podanosqui A.M."/>
            <person name="Lopes-Caitar V.S."/>
            <person name="Rocha C.S."/>
            <person name="Qi M."/>
            <person name="Carazolle M."/>
            <person name="Kuwahara M.K."/>
            <person name="Pereira G.A.G."/>
            <person name="Abdelnoor R.V."/>
            <person name="Whitham S.A."/>
            <person name="Marcelino-Guimaraes F.C."/>
        </authorList>
    </citation>
    <scope>NUCLEOTIDE SEQUENCE</scope>
</reference>
<accession>A0A0S1MKL1</accession>
<feature type="chain" id="PRO_5006589072" evidence="1">
    <location>
        <begin position="22"/>
        <end position="64"/>
    </location>
</feature>
<proteinExistence type="evidence at transcript level"/>
<dbReference type="AlphaFoldDB" id="A0A0S1MKL1"/>
<evidence type="ECO:0000313" key="2">
    <source>
        <dbReference type="EMBL" id="ALL41418.1"/>
    </source>
</evidence>
<evidence type="ECO:0000256" key="1">
    <source>
        <dbReference type="SAM" id="SignalP"/>
    </source>
</evidence>
<protein>
    <submittedName>
        <fullName evidence="2">COP9 signalosome complex subunit 5</fullName>
    </submittedName>
</protein>
<organism evidence="2">
    <name type="scientific">Phakopsora pachyrhizi</name>
    <name type="common">Asian soybean rust disease fungus</name>
    <dbReference type="NCBI Taxonomy" id="170000"/>
    <lineage>
        <taxon>Eukaryota</taxon>
        <taxon>Fungi</taxon>
        <taxon>Dikarya</taxon>
        <taxon>Basidiomycota</taxon>
        <taxon>Pucciniomycotina</taxon>
        <taxon>Pucciniomycetes</taxon>
        <taxon>Pucciniales</taxon>
        <taxon>Phakopsoraceae</taxon>
        <taxon>Phakopsora</taxon>
    </lineage>
</organism>